<evidence type="ECO:0000313" key="3">
    <source>
        <dbReference type="Proteomes" id="UP000182034"/>
    </source>
</evidence>
<dbReference type="InterPro" id="IPR011008">
    <property type="entry name" value="Dimeric_a/b-barrel"/>
</dbReference>
<dbReference type="PANTHER" id="PTHR33336:SF3">
    <property type="entry name" value="ABM DOMAIN-CONTAINING PROTEIN"/>
    <property type="match status" value="1"/>
</dbReference>
<protein>
    <submittedName>
        <fullName evidence="2">Quinol monooxygenase YgiN</fullName>
    </submittedName>
</protein>
<organism evidence="2 3">
    <name type="scientific">Chryseobacterium limigenitum</name>
    <dbReference type="NCBI Taxonomy" id="1612149"/>
    <lineage>
        <taxon>Bacteria</taxon>
        <taxon>Pseudomonadati</taxon>
        <taxon>Bacteroidota</taxon>
        <taxon>Flavobacteriia</taxon>
        <taxon>Flavobacteriales</taxon>
        <taxon>Weeksellaceae</taxon>
        <taxon>Chryseobacterium group</taxon>
        <taxon>Chryseobacterium</taxon>
    </lineage>
</organism>
<dbReference type="STRING" id="1612149.SAMN05216324_12235"/>
<accession>A0A1K2IWB3</accession>
<proteinExistence type="predicted"/>
<dbReference type="Proteomes" id="UP000182034">
    <property type="component" value="Unassembled WGS sequence"/>
</dbReference>
<feature type="domain" description="ABM" evidence="1">
    <location>
        <begin position="20"/>
        <end position="113"/>
    </location>
</feature>
<dbReference type="Pfam" id="PF03992">
    <property type="entry name" value="ABM"/>
    <property type="match status" value="1"/>
</dbReference>
<reference evidence="3" key="1">
    <citation type="submission" date="2016-10" db="EMBL/GenBank/DDBJ databases">
        <authorList>
            <person name="Varghese N."/>
            <person name="Submissions S."/>
        </authorList>
    </citation>
    <scope>NUCLEOTIDE SEQUENCE [LARGE SCALE GENOMIC DNA]</scope>
    <source>
        <strain evidence="3">SUR2</strain>
    </source>
</reference>
<dbReference type="PROSITE" id="PS51725">
    <property type="entry name" value="ABM"/>
    <property type="match status" value="1"/>
</dbReference>
<evidence type="ECO:0000259" key="1">
    <source>
        <dbReference type="PROSITE" id="PS51725"/>
    </source>
</evidence>
<dbReference type="Gene3D" id="3.30.70.100">
    <property type="match status" value="1"/>
</dbReference>
<sequence length="113" mass="13662">MYFNFENTLLLHHKKQNMNLHVVALFKLNENYLMDAVELFQTLVRETRKEEGCLQYDLVEDKDNKGTFLMVELWESEEHWSRHNGQDHLLNFRKDISKMLESSTQVYRGRKIL</sequence>
<dbReference type="EMBL" id="FPKW01000022">
    <property type="protein sequence ID" value="SFZ96590.1"/>
    <property type="molecule type" value="Genomic_DNA"/>
</dbReference>
<dbReference type="GO" id="GO:0004497">
    <property type="term" value="F:monooxygenase activity"/>
    <property type="evidence" value="ECO:0007669"/>
    <property type="project" value="UniProtKB-KW"/>
</dbReference>
<dbReference type="AlphaFoldDB" id="A0A1K2IWB3"/>
<keyword evidence="2" id="KW-0503">Monooxygenase</keyword>
<gene>
    <name evidence="2" type="ORF">SAMN05216324_12235</name>
</gene>
<keyword evidence="3" id="KW-1185">Reference proteome</keyword>
<name>A0A1K2IWB3_9FLAO</name>
<dbReference type="InterPro" id="IPR050744">
    <property type="entry name" value="AI-2_Isomerase_LsrG"/>
</dbReference>
<dbReference type="InterPro" id="IPR007138">
    <property type="entry name" value="ABM_dom"/>
</dbReference>
<dbReference type="PANTHER" id="PTHR33336">
    <property type="entry name" value="QUINOL MONOOXYGENASE YGIN-RELATED"/>
    <property type="match status" value="1"/>
</dbReference>
<dbReference type="SUPFAM" id="SSF54909">
    <property type="entry name" value="Dimeric alpha+beta barrel"/>
    <property type="match status" value="1"/>
</dbReference>
<evidence type="ECO:0000313" key="2">
    <source>
        <dbReference type="EMBL" id="SFZ96590.1"/>
    </source>
</evidence>
<keyword evidence="2" id="KW-0560">Oxidoreductase</keyword>